<dbReference type="AlphaFoldDB" id="A0AAV7HIM2"/>
<evidence type="ECO:0000313" key="1">
    <source>
        <dbReference type="EMBL" id="KAH0467298.1"/>
    </source>
</evidence>
<comment type="caution">
    <text evidence="1">The sequence shown here is derived from an EMBL/GenBank/DDBJ whole genome shotgun (WGS) entry which is preliminary data.</text>
</comment>
<evidence type="ECO:0000313" key="2">
    <source>
        <dbReference type="Proteomes" id="UP000775213"/>
    </source>
</evidence>
<dbReference type="EMBL" id="JAGFBR010000005">
    <property type="protein sequence ID" value="KAH0467298.1"/>
    <property type="molecule type" value="Genomic_DNA"/>
</dbReference>
<name>A0AAV7HIM2_DENCH</name>
<organism evidence="1 2">
    <name type="scientific">Dendrobium chrysotoxum</name>
    <name type="common">Orchid</name>
    <dbReference type="NCBI Taxonomy" id="161865"/>
    <lineage>
        <taxon>Eukaryota</taxon>
        <taxon>Viridiplantae</taxon>
        <taxon>Streptophyta</taxon>
        <taxon>Embryophyta</taxon>
        <taxon>Tracheophyta</taxon>
        <taxon>Spermatophyta</taxon>
        <taxon>Magnoliopsida</taxon>
        <taxon>Liliopsida</taxon>
        <taxon>Asparagales</taxon>
        <taxon>Orchidaceae</taxon>
        <taxon>Epidendroideae</taxon>
        <taxon>Malaxideae</taxon>
        <taxon>Dendrobiinae</taxon>
        <taxon>Dendrobium</taxon>
    </lineage>
</organism>
<protein>
    <submittedName>
        <fullName evidence="1">Uncharacterized protein</fullName>
    </submittedName>
</protein>
<dbReference type="Proteomes" id="UP000775213">
    <property type="component" value="Unassembled WGS sequence"/>
</dbReference>
<accession>A0AAV7HIM2</accession>
<gene>
    <name evidence="1" type="ORF">IEQ34_004536</name>
</gene>
<keyword evidence="2" id="KW-1185">Reference proteome</keyword>
<reference evidence="1 2" key="1">
    <citation type="journal article" date="2021" name="Hortic Res">
        <title>Chromosome-scale assembly of the Dendrobium chrysotoxum genome enhances the understanding of orchid evolution.</title>
        <authorList>
            <person name="Zhang Y."/>
            <person name="Zhang G.Q."/>
            <person name="Zhang D."/>
            <person name="Liu X.D."/>
            <person name="Xu X.Y."/>
            <person name="Sun W.H."/>
            <person name="Yu X."/>
            <person name="Zhu X."/>
            <person name="Wang Z.W."/>
            <person name="Zhao X."/>
            <person name="Zhong W.Y."/>
            <person name="Chen H."/>
            <person name="Yin W.L."/>
            <person name="Huang T."/>
            <person name="Niu S.C."/>
            <person name="Liu Z.J."/>
        </authorList>
    </citation>
    <scope>NUCLEOTIDE SEQUENCE [LARGE SCALE GENOMIC DNA]</scope>
    <source>
        <strain evidence="1">Lindl</strain>
    </source>
</reference>
<sequence>MRKITLLQRIYEDEMVEEFDLNTWVCVSIKIKSHCWRNRSPLAAKVIGGVLKDNLDERHWRTLLKSSLLDQNFYQFNLETKPYSSAKTSTKLSCILLHAPTRSGI</sequence>
<proteinExistence type="predicted"/>